<dbReference type="Proteomes" id="UP001209540">
    <property type="component" value="Unassembled WGS sequence"/>
</dbReference>
<dbReference type="GO" id="GO:0000724">
    <property type="term" value="P:double-strand break repair via homologous recombination"/>
    <property type="evidence" value="ECO:0007669"/>
    <property type="project" value="TreeGrafter"/>
</dbReference>
<keyword evidence="1" id="KW-0862">Zinc</keyword>
<comment type="subunit">
    <text evidence="1">Component of the Smc5-Smc6 complex.</text>
</comment>
<comment type="subcellular location">
    <subcellularLocation>
        <location evidence="1">Nucleus</location>
    </subcellularLocation>
</comment>
<keyword evidence="1" id="KW-0479">Metal-binding</keyword>
<dbReference type="GO" id="GO:0008270">
    <property type="term" value="F:zinc ion binding"/>
    <property type="evidence" value="ECO:0007669"/>
    <property type="project" value="UniProtKB-KW"/>
</dbReference>
<keyword evidence="1" id="KW-0539">Nucleus</keyword>
<comment type="similarity">
    <text evidence="1">Belongs to the NSE1 family.</text>
</comment>
<organism evidence="2 3">
    <name type="scientific">Phascolomyces articulosus</name>
    <dbReference type="NCBI Taxonomy" id="60185"/>
    <lineage>
        <taxon>Eukaryota</taxon>
        <taxon>Fungi</taxon>
        <taxon>Fungi incertae sedis</taxon>
        <taxon>Mucoromycota</taxon>
        <taxon>Mucoromycotina</taxon>
        <taxon>Mucoromycetes</taxon>
        <taxon>Mucorales</taxon>
        <taxon>Lichtheimiaceae</taxon>
        <taxon>Phascolomyces</taxon>
    </lineage>
</organism>
<comment type="caution">
    <text evidence="2">The sequence shown here is derived from an EMBL/GenBank/DDBJ whole genome shotgun (WGS) entry which is preliminary data.</text>
</comment>
<dbReference type="PANTHER" id="PTHR20973">
    <property type="entry name" value="NON-SMC ELEMENT 1-RELATED"/>
    <property type="match status" value="1"/>
</dbReference>
<dbReference type="GO" id="GO:0061630">
    <property type="term" value="F:ubiquitin protein ligase activity"/>
    <property type="evidence" value="ECO:0007669"/>
    <property type="project" value="UniProtKB-EC"/>
</dbReference>
<keyword evidence="1" id="KW-0808">Transferase</keyword>
<dbReference type="EMBL" id="JAIXMP010000001">
    <property type="protein sequence ID" value="KAI9278562.1"/>
    <property type="molecule type" value="Genomic_DNA"/>
</dbReference>
<dbReference type="PANTHER" id="PTHR20973:SF0">
    <property type="entry name" value="NON-STRUCTURAL MAINTENANCE OF CHROMOSOMES ELEMENT 1 HOMOLOG"/>
    <property type="match status" value="1"/>
</dbReference>
<name>A0AAD5PKG7_9FUNG</name>
<sequence length="131" mass="15095">MDDNSTQMNMDENDDMMEVAVEEGYSNIHRAFLQVMMSRRVMDMSTGEVIFENLLSIAEQTHEPDFQEFITTINLEINSYQLSLRRACDEVTGHDMLLLMNTTSDFATHIATLYSPGELDYFKQLSHLNSL</sequence>
<dbReference type="GO" id="GO:0005634">
    <property type="term" value="C:nucleus"/>
    <property type="evidence" value="ECO:0007669"/>
    <property type="project" value="UniProtKB-SubCell"/>
</dbReference>
<reference evidence="2" key="2">
    <citation type="submission" date="2023-02" db="EMBL/GenBank/DDBJ databases">
        <authorList>
            <consortium name="DOE Joint Genome Institute"/>
            <person name="Mondo S.J."/>
            <person name="Chang Y."/>
            <person name="Wang Y."/>
            <person name="Ahrendt S."/>
            <person name="Andreopoulos W."/>
            <person name="Barry K."/>
            <person name="Beard J."/>
            <person name="Benny G.L."/>
            <person name="Blankenship S."/>
            <person name="Bonito G."/>
            <person name="Cuomo C."/>
            <person name="Desiro A."/>
            <person name="Gervers K.A."/>
            <person name="Hundley H."/>
            <person name="Kuo A."/>
            <person name="LaButti K."/>
            <person name="Lang B.F."/>
            <person name="Lipzen A."/>
            <person name="O'Donnell K."/>
            <person name="Pangilinan J."/>
            <person name="Reynolds N."/>
            <person name="Sandor L."/>
            <person name="Smith M.W."/>
            <person name="Tsang A."/>
            <person name="Grigoriev I.V."/>
            <person name="Stajich J.E."/>
            <person name="Spatafora J.W."/>
        </authorList>
    </citation>
    <scope>NUCLEOTIDE SEQUENCE</scope>
    <source>
        <strain evidence="2">RSA 2281</strain>
    </source>
</reference>
<dbReference type="GO" id="GO:0030915">
    <property type="term" value="C:Smc5-Smc6 complex"/>
    <property type="evidence" value="ECO:0007669"/>
    <property type="project" value="UniProtKB-UniRule"/>
</dbReference>
<accession>A0AAD5PKG7</accession>
<comment type="function">
    <text evidence="1">Acts in a DNA repair pathway for removal of UV-induced DNA damage that is distinct from classical nucleotide excision repair and in repair of ionizing radiation damage. Functions in homologous recombination repair of DNA double strand breaks and in recovery of stalled replication forks.</text>
</comment>
<evidence type="ECO:0000313" key="2">
    <source>
        <dbReference type="EMBL" id="KAI9278562.1"/>
    </source>
</evidence>
<keyword evidence="1" id="KW-0863">Zinc-finger</keyword>
<dbReference type="Pfam" id="PF07574">
    <property type="entry name" value="SMC_Nse1"/>
    <property type="match status" value="1"/>
</dbReference>
<reference evidence="2" key="1">
    <citation type="journal article" date="2022" name="IScience">
        <title>Evolution of zygomycete secretomes and the origins of terrestrial fungal ecologies.</title>
        <authorList>
            <person name="Chang Y."/>
            <person name="Wang Y."/>
            <person name="Mondo S."/>
            <person name="Ahrendt S."/>
            <person name="Andreopoulos W."/>
            <person name="Barry K."/>
            <person name="Beard J."/>
            <person name="Benny G.L."/>
            <person name="Blankenship S."/>
            <person name="Bonito G."/>
            <person name="Cuomo C."/>
            <person name="Desiro A."/>
            <person name="Gervers K.A."/>
            <person name="Hundley H."/>
            <person name="Kuo A."/>
            <person name="LaButti K."/>
            <person name="Lang B.F."/>
            <person name="Lipzen A."/>
            <person name="O'Donnell K."/>
            <person name="Pangilinan J."/>
            <person name="Reynolds N."/>
            <person name="Sandor L."/>
            <person name="Smith M.E."/>
            <person name="Tsang A."/>
            <person name="Grigoriev I.V."/>
            <person name="Stajich J.E."/>
            <person name="Spatafora J.W."/>
        </authorList>
    </citation>
    <scope>NUCLEOTIDE SEQUENCE</scope>
    <source>
        <strain evidence="2">RSA 2281</strain>
    </source>
</reference>
<keyword evidence="1" id="KW-0234">DNA repair</keyword>
<dbReference type="Gene3D" id="3.90.1150.220">
    <property type="match status" value="1"/>
</dbReference>
<protein>
    <recommendedName>
        <fullName evidence="1">Non-structural maintenance of chromosomes element 1 homolog</fullName>
        <ecNumber evidence="1">2.3.2.27</ecNumber>
    </recommendedName>
</protein>
<dbReference type="InterPro" id="IPR011513">
    <property type="entry name" value="Nse1"/>
</dbReference>
<comment type="catalytic activity">
    <reaction evidence="1">
        <text>S-ubiquitinyl-[E2 ubiquitin-conjugating enzyme]-L-cysteine + [acceptor protein]-L-lysine = [E2 ubiquitin-conjugating enzyme]-L-cysteine + N(6)-ubiquitinyl-[acceptor protein]-L-lysine.</text>
        <dbReference type="EC" id="2.3.2.27"/>
    </reaction>
</comment>
<evidence type="ECO:0000313" key="3">
    <source>
        <dbReference type="Proteomes" id="UP001209540"/>
    </source>
</evidence>
<keyword evidence="1" id="KW-0233">DNA recombination</keyword>
<keyword evidence="1" id="KW-0227">DNA damage</keyword>
<keyword evidence="1" id="KW-0833">Ubl conjugation pathway</keyword>
<keyword evidence="3" id="KW-1185">Reference proteome</keyword>
<dbReference type="AlphaFoldDB" id="A0AAD5PKG7"/>
<gene>
    <name evidence="2" type="ORF">BDA99DRAFT_9997</name>
</gene>
<proteinExistence type="inferred from homology"/>
<evidence type="ECO:0000256" key="1">
    <source>
        <dbReference type="RuleBase" id="RU368018"/>
    </source>
</evidence>
<dbReference type="EC" id="2.3.2.27" evidence="1"/>